<dbReference type="Gene3D" id="1.25.40.10">
    <property type="entry name" value="Tetratricopeptide repeat domain"/>
    <property type="match status" value="1"/>
</dbReference>
<dbReference type="SMART" id="SM00028">
    <property type="entry name" value="TPR"/>
    <property type="match status" value="3"/>
</dbReference>
<keyword evidence="6" id="KW-1185">Reference proteome</keyword>
<dbReference type="Proteomes" id="UP001379235">
    <property type="component" value="Unassembled WGS sequence"/>
</dbReference>
<proteinExistence type="predicted"/>
<accession>A0ABU8S6L7</accession>
<dbReference type="PROSITE" id="PS51724">
    <property type="entry name" value="SPOR"/>
    <property type="match status" value="1"/>
</dbReference>
<name>A0ABU8S6L7_9SPHN</name>
<sequence length="556" mass="58060">MSQLSKFRAMKFGGIFALALAGLAAAPLPALAQSTSRAVVQALPGPESQALNSALSRLGRNPKDVVALIDAGNAALAMGDVDAAVGFFANADSIQPNSPRVRAGLAAALVQNGNPYDAIPLFTEAEGAGGMDPRLNADRGLAYDLVGDNATAQKYYRLALAASPSDEVKRRLALSLAIAGNRTGMEEVLMPLLQKADKPAYRTRAFALAILGKPDEAVTIAYQSMPQDLAVGISPYLRYMPRLTKAQQAAAATFGHFPRAADIGRDDPRVLRYSPPVHVATAEATLVPAGKPLGKPEMGTEKGRDEKAKKSTQLAVARTASAVPVPQRAALPDFKPAREETVAPLQVKPPVVTQFETPPARQVALVTPPPAKPQALPAAQVTPPATGPALIPAVSPTPATVQAATIAATPKPTPAPTIAAAPPKPRFFDAFGDLGAPTAAAVPASGAVDIRKIAAAKPKIETKITKPSHPSRIWIQVGVGRGKGPMQSDWKSLVKDVPELLRGKSASITDWGKTNRLLTGPFETESAAKALLAKLKKQKIDAFVWTSPAGQVVDPL</sequence>
<dbReference type="Gene3D" id="3.30.70.1070">
    <property type="entry name" value="Sporulation related repeat"/>
    <property type="match status" value="1"/>
</dbReference>
<dbReference type="InterPro" id="IPR011990">
    <property type="entry name" value="TPR-like_helical_dom_sf"/>
</dbReference>
<evidence type="ECO:0000256" key="2">
    <source>
        <dbReference type="SAM" id="MobiDB-lite"/>
    </source>
</evidence>
<feature type="chain" id="PRO_5047377880" evidence="3">
    <location>
        <begin position="33"/>
        <end position="556"/>
    </location>
</feature>
<dbReference type="PROSITE" id="PS50005">
    <property type="entry name" value="TPR"/>
    <property type="match status" value="1"/>
</dbReference>
<feature type="signal peptide" evidence="3">
    <location>
        <begin position="1"/>
        <end position="32"/>
    </location>
</feature>
<dbReference type="InterPro" id="IPR019734">
    <property type="entry name" value="TPR_rpt"/>
</dbReference>
<evidence type="ECO:0000256" key="3">
    <source>
        <dbReference type="SAM" id="SignalP"/>
    </source>
</evidence>
<dbReference type="EMBL" id="JBBHJY010000002">
    <property type="protein sequence ID" value="MEJ6009517.1"/>
    <property type="molecule type" value="Genomic_DNA"/>
</dbReference>
<dbReference type="SUPFAM" id="SSF110997">
    <property type="entry name" value="Sporulation related repeat"/>
    <property type="match status" value="1"/>
</dbReference>
<dbReference type="RefSeq" id="WP_339965623.1">
    <property type="nucleotide sequence ID" value="NZ_JBBHJY010000002.1"/>
</dbReference>
<evidence type="ECO:0000256" key="1">
    <source>
        <dbReference type="PROSITE-ProRule" id="PRU00339"/>
    </source>
</evidence>
<feature type="domain" description="SPOR" evidence="4">
    <location>
        <begin position="467"/>
        <end position="548"/>
    </location>
</feature>
<reference evidence="5 6" key="1">
    <citation type="submission" date="2024-03" db="EMBL/GenBank/DDBJ databases">
        <authorList>
            <person name="Jo J.-H."/>
        </authorList>
    </citation>
    <scope>NUCLEOTIDE SEQUENCE [LARGE SCALE GENOMIC DNA]</scope>
    <source>
        <strain evidence="5 6">AS3R-12</strain>
    </source>
</reference>
<gene>
    <name evidence="5" type="ORF">WG900_06260</name>
</gene>
<feature type="repeat" description="TPR" evidence="1">
    <location>
        <begin position="65"/>
        <end position="98"/>
    </location>
</feature>
<dbReference type="InterPro" id="IPR036680">
    <property type="entry name" value="SPOR-like_sf"/>
</dbReference>
<dbReference type="SUPFAM" id="SSF48452">
    <property type="entry name" value="TPR-like"/>
    <property type="match status" value="1"/>
</dbReference>
<feature type="compositionally biased region" description="Basic and acidic residues" evidence="2">
    <location>
        <begin position="298"/>
        <end position="309"/>
    </location>
</feature>
<dbReference type="Pfam" id="PF05036">
    <property type="entry name" value="SPOR"/>
    <property type="match status" value="1"/>
</dbReference>
<organism evidence="5 6">
    <name type="scientific">Novosphingobium aquae</name>
    <dbReference type="NCBI Taxonomy" id="3133435"/>
    <lineage>
        <taxon>Bacteria</taxon>
        <taxon>Pseudomonadati</taxon>
        <taxon>Pseudomonadota</taxon>
        <taxon>Alphaproteobacteria</taxon>
        <taxon>Sphingomonadales</taxon>
        <taxon>Sphingomonadaceae</taxon>
        <taxon>Novosphingobium</taxon>
    </lineage>
</organism>
<evidence type="ECO:0000313" key="6">
    <source>
        <dbReference type="Proteomes" id="UP001379235"/>
    </source>
</evidence>
<keyword evidence="3" id="KW-0732">Signal</keyword>
<dbReference type="InterPro" id="IPR041656">
    <property type="entry name" value="TPR_5"/>
</dbReference>
<protein>
    <submittedName>
        <fullName evidence="5">Tetratricopeptide repeat protein</fullName>
    </submittedName>
</protein>
<dbReference type="Pfam" id="PF14559">
    <property type="entry name" value="TPR_19"/>
    <property type="match status" value="1"/>
</dbReference>
<evidence type="ECO:0000313" key="5">
    <source>
        <dbReference type="EMBL" id="MEJ6009517.1"/>
    </source>
</evidence>
<feature type="region of interest" description="Disordered" evidence="2">
    <location>
        <begin position="289"/>
        <end position="310"/>
    </location>
</feature>
<dbReference type="InterPro" id="IPR007730">
    <property type="entry name" value="SPOR-like_dom"/>
</dbReference>
<dbReference type="Pfam" id="PF12688">
    <property type="entry name" value="TPR_5"/>
    <property type="match status" value="1"/>
</dbReference>
<evidence type="ECO:0000259" key="4">
    <source>
        <dbReference type="PROSITE" id="PS51724"/>
    </source>
</evidence>
<comment type="caution">
    <text evidence="5">The sequence shown here is derived from an EMBL/GenBank/DDBJ whole genome shotgun (WGS) entry which is preliminary data.</text>
</comment>
<keyword evidence="1" id="KW-0802">TPR repeat</keyword>